<evidence type="ECO:0000256" key="3">
    <source>
        <dbReference type="ARBA" id="ARBA00023082"/>
    </source>
</evidence>
<evidence type="ECO:0000256" key="1">
    <source>
        <dbReference type="ARBA" id="ARBA00010641"/>
    </source>
</evidence>
<evidence type="ECO:0000259" key="6">
    <source>
        <dbReference type="Pfam" id="PF08281"/>
    </source>
</evidence>
<evidence type="ECO:0000256" key="2">
    <source>
        <dbReference type="ARBA" id="ARBA00023015"/>
    </source>
</evidence>
<dbReference type="SUPFAM" id="SSF88946">
    <property type="entry name" value="Sigma2 domain of RNA polymerase sigma factors"/>
    <property type="match status" value="1"/>
</dbReference>
<dbReference type="InterPro" id="IPR013324">
    <property type="entry name" value="RNA_pol_sigma_r3/r4-like"/>
</dbReference>
<dbReference type="Pfam" id="PF08281">
    <property type="entry name" value="Sigma70_r4_2"/>
    <property type="match status" value="1"/>
</dbReference>
<keyword evidence="3" id="KW-0731">Sigma factor</keyword>
<comment type="caution">
    <text evidence="7">The sequence shown here is derived from an EMBL/GenBank/DDBJ whole genome shotgun (WGS) entry which is preliminary data.</text>
</comment>
<proteinExistence type="inferred from homology"/>
<keyword evidence="4" id="KW-0804">Transcription</keyword>
<dbReference type="InterPro" id="IPR036388">
    <property type="entry name" value="WH-like_DNA-bd_sf"/>
</dbReference>
<keyword evidence="2" id="KW-0805">Transcription regulation</keyword>
<dbReference type="Pfam" id="PF04542">
    <property type="entry name" value="Sigma70_r2"/>
    <property type="match status" value="1"/>
</dbReference>
<dbReference type="InterPro" id="IPR013325">
    <property type="entry name" value="RNA_pol_sigma_r2"/>
</dbReference>
<keyword evidence="8" id="KW-1185">Reference proteome</keyword>
<dbReference type="Gene3D" id="1.10.10.10">
    <property type="entry name" value="Winged helix-like DNA-binding domain superfamily/Winged helix DNA-binding domain"/>
    <property type="match status" value="1"/>
</dbReference>
<feature type="domain" description="RNA polymerase sigma factor 70 region 4 type 2" evidence="6">
    <location>
        <begin position="118"/>
        <end position="170"/>
    </location>
</feature>
<comment type="similarity">
    <text evidence="1">Belongs to the sigma-70 factor family. ECF subfamily.</text>
</comment>
<dbReference type="InterPro" id="IPR007627">
    <property type="entry name" value="RNA_pol_sigma70_r2"/>
</dbReference>
<evidence type="ECO:0000313" key="7">
    <source>
        <dbReference type="EMBL" id="GAA0853803.1"/>
    </source>
</evidence>
<dbReference type="PANTHER" id="PTHR43133:SF62">
    <property type="entry name" value="RNA POLYMERASE SIGMA FACTOR SIGZ"/>
    <property type="match status" value="1"/>
</dbReference>
<dbReference type="InterPro" id="IPR013249">
    <property type="entry name" value="RNA_pol_sigma70_r4_t2"/>
</dbReference>
<evidence type="ECO:0000313" key="8">
    <source>
        <dbReference type="Proteomes" id="UP001500359"/>
    </source>
</evidence>
<dbReference type="NCBIfam" id="TIGR02937">
    <property type="entry name" value="sigma70-ECF"/>
    <property type="match status" value="1"/>
</dbReference>
<gene>
    <name evidence="7" type="primary">sigK</name>
    <name evidence="7" type="ORF">GCM10009114_07470</name>
</gene>
<dbReference type="InterPro" id="IPR014284">
    <property type="entry name" value="RNA_pol_sigma-70_dom"/>
</dbReference>
<dbReference type="EMBL" id="BAAAFD010000002">
    <property type="protein sequence ID" value="GAA0853803.1"/>
    <property type="molecule type" value="Genomic_DNA"/>
</dbReference>
<protein>
    <submittedName>
        <fullName evidence="7">Sigma-70 family RNA polymerase sigma factor SigK</fullName>
    </submittedName>
</protein>
<evidence type="ECO:0000256" key="4">
    <source>
        <dbReference type="ARBA" id="ARBA00023163"/>
    </source>
</evidence>
<dbReference type="PANTHER" id="PTHR43133">
    <property type="entry name" value="RNA POLYMERASE ECF-TYPE SIGMA FACTO"/>
    <property type="match status" value="1"/>
</dbReference>
<feature type="domain" description="RNA polymerase sigma-70 region 2" evidence="5">
    <location>
        <begin position="24"/>
        <end position="90"/>
    </location>
</feature>
<dbReference type="SUPFAM" id="SSF88659">
    <property type="entry name" value="Sigma3 and sigma4 domains of RNA polymerase sigma factors"/>
    <property type="match status" value="1"/>
</dbReference>
<dbReference type="RefSeq" id="WP_343856656.1">
    <property type="nucleotide sequence ID" value="NZ_BAAAFD010000002.1"/>
</dbReference>
<reference evidence="8" key="1">
    <citation type="journal article" date="2019" name="Int. J. Syst. Evol. Microbiol.">
        <title>The Global Catalogue of Microorganisms (GCM) 10K type strain sequencing project: providing services to taxonomists for standard genome sequencing and annotation.</title>
        <authorList>
            <consortium name="The Broad Institute Genomics Platform"/>
            <consortium name="The Broad Institute Genome Sequencing Center for Infectious Disease"/>
            <person name="Wu L."/>
            <person name="Ma J."/>
        </authorList>
    </citation>
    <scope>NUCLEOTIDE SEQUENCE [LARGE SCALE GENOMIC DNA]</scope>
    <source>
        <strain evidence="8">JCM 15896</strain>
    </source>
</reference>
<name>A0ABP3WNL9_9ALTE</name>
<organism evidence="7 8">
    <name type="scientific">Aliiglaciecola litoralis</name>
    <dbReference type="NCBI Taxonomy" id="582857"/>
    <lineage>
        <taxon>Bacteria</taxon>
        <taxon>Pseudomonadati</taxon>
        <taxon>Pseudomonadota</taxon>
        <taxon>Gammaproteobacteria</taxon>
        <taxon>Alteromonadales</taxon>
        <taxon>Alteromonadaceae</taxon>
        <taxon>Aliiglaciecola</taxon>
    </lineage>
</organism>
<dbReference type="Proteomes" id="UP001500359">
    <property type="component" value="Unassembled WGS sequence"/>
</dbReference>
<sequence length="176" mass="20321">MEHEQHFKLLKKVAVGDRKAFEQLYQATCNQLYAVSLKILQNKEQADDALQDAFIRIWHNAGDYSASKGKVLTWMVSIVRYRAFDAIRFRKVRQGNGLEENYEVVVEDSIPLSAHEKQQLDYCLEELEETQRQAIHLAYFGGLTHQEVSDHIKRPLGSSKSLIRRGMQSLKRCLGL</sequence>
<accession>A0ABP3WNL9</accession>
<evidence type="ECO:0000259" key="5">
    <source>
        <dbReference type="Pfam" id="PF04542"/>
    </source>
</evidence>
<dbReference type="InterPro" id="IPR039425">
    <property type="entry name" value="RNA_pol_sigma-70-like"/>
</dbReference>
<dbReference type="Gene3D" id="1.10.1740.10">
    <property type="match status" value="1"/>
</dbReference>